<reference evidence="4" key="2">
    <citation type="submission" date="2020-09" db="EMBL/GenBank/DDBJ databases">
        <authorList>
            <person name="Sun Q."/>
            <person name="Kim S."/>
        </authorList>
    </citation>
    <scope>NUCLEOTIDE SEQUENCE</scope>
    <source>
        <strain evidence="4">KCTC 23430</strain>
    </source>
</reference>
<name>A0A919CII4_9GAMM</name>
<dbReference type="AlphaFoldDB" id="A0A919CII4"/>
<reference evidence="4" key="1">
    <citation type="journal article" date="2014" name="Int. J. Syst. Evol. Microbiol.">
        <title>Complete genome sequence of Corynebacterium casei LMG S-19264T (=DSM 44701T), isolated from a smear-ripened cheese.</title>
        <authorList>
            <consortium name="US DOE Joint Genome Institute (JGI-PGF)"/>
            <person name="Walter F."/>
            <person name="Albersmeier A."/>
            <person name="Kalinowski J."/>
            <person name="Ruckert C."/>
        </authorList>
    </citation>
    <scope>NUCLEOTIDE SEQUENCE</scope>
    <source>
        <strain evidence="4">KCTC 23430</strain>
    </source>
</reference>
<evidence type="ECO:0000313" key="4">
    <source>
        <dbReference type="EMBL" id="GHD28893.1"/>
    </source>
</evidence>
<dbReference type="PANTHER" id="PTHR13774:SF17">
    <property type="entry name" value="PHENAZINE BIOSYNTHESIS-LIKE DOMAIN-CONTAINING PROTEIN"/>
    <property type="match status" value="1"/>
</dbReference>
<dbReference type="EMBL" id="BMYM01000001">
    <property type="protein sequence ID" value="GHD28893.1"/>
    <property type="molecule type" value="Genomic_DNA"/>
</dbReference>
<accession>A0A919CII4</accession>
<dbReference type="InterPro" id="IPR003719">
    <property type="entry name" value="Phenazine_PhzF-like"/>
</dbReference>
<dbReference type="Proteomes" id="UP000644693">
    <property type="component" value="Unassembled WGS sequence"/>
</dbReference>
<dbReference type="Pfam" id="PF02567">
    <property type="entry name" value="PhzC-PhzF"/>
    <property type="match status" value="1"/>
</dbReference>
<dbReference type="SUPFAM" id="SSF54506">
    <property type="entry name" value="Diaminopimelate epimerase-like"/>
    <property type="match status" value="1"/>
</dbReference>
<dbReference type="NCBIfam" id="TIGR00654">
    <property type="entry name" value="PhzF_family"/>
    <property type="match status" value="1"/>
</dbReference>
<gene>
    <name evidence="4" type="ORF">GCM10007053_08740</name>
</gene>
<dbReference type="Gene3D" id="3.10.310.10">
    <property type="entry name" value="Diaminopimelate Epimerase, Chain A, domain 1"/>
    <property type="match status" value="2"/>
</dbReference>
<keyword evidence="5" id="KW-1185">Reference proteome</keyword>
<evidence type="ECO:0000256" key="2">
    <source>
        <dbReference type="ARBA" id="ARBA00023235"/>
    </source>
</evidence>
<dbReference type="GO" id="GO:0005737">
    <property type="term" value="C:cytoplasm"/>
    <property type="evidence" value="ECO:0007669"/>
    <property type="project" value="TreeGrafter"/>
</dbReference>
<protein>
    <submittedName>
        <fullName evidence="4">Isomerase</fullName>
    </submittedName>
</protein>
<comment type="caution">
    <text evidence="4">The sequence shown here is derived from an EMBL/GenBank/DDBJ whole genome shotgun (WGS) entry which is preliminary data.</text>
</comment>
<sequence>MTGDNAFPLYQVDAFTDKVLGGNPAAVMPLQQWPSDTVLQAIAAENNLSETAYFAPEGKGFRLRWFTPAVEVELCGHATLATAHVLYRHLNYTGDAVSFFTRSGELMVAPAQQPGQNGPARYSMDFPLPALGELTVPDGLETALGVAISDMQAPVGNPSMAVCVVEDEAAVRALSPDFAGIAAATPLNIIATAQGDSCDIVSRFFGPQVGIDEDPVTGSAHCCLAAYWGKRLGATSLSARQLSARGGGMDITIDGDRVKLGGAAVTYLVGEVVAHALL</sequence>
<dbReference type="GO" id="GO:0016853">
    <property type="term" value="F:isomerase activity"/>
    <property type="evidence" value="ECO:0007669"/>
    <property type="project" value="UniProtKB-KW"/>
</dbReference>
<dbReference type="PANTHER" id="PTHR13774">
    <property type="entry name" value="PHENAZINE BIOSYNTHESIS PROTEIN"/>
    <property type="match status" value="1"/>
</dbReference>
<organism evidence="4 5">
    <name type="scientific">Parahalioglobus pacificus</name>
    <dbReference type="NCBI Taxonomy" id="930806"/>
    <lineage>
        <taxon>Bacteria</taxon>
        <taxon>Pseudomonadati</taxon>
        <taxon>Pseudomonadota</taxon>
        <taxon>Gammaproteobacteria</taxon>
        <taxon>Cellvibrionales</taxon>
        <taxon>Halieaceae</taxon>
        <taxon>Parahalioglobus</taxon>
    </lineage>
</organism>
<comment type="similarity">
    <text evidence="1">Belongs to the PhzF family.</text>
</comment>
<keyword evidence="2 4" id="KW-0413">Isomerase</keyword>
<dbReference type="RefSeq" id="WP_189475470.1">
    <property type="nucleotide sequence ID" value="NZ_BMYM01000001.1"/>
</dbReference>
<feature type="active site" evidence="3">
    <location>
        <position position="50"/>
    </location>
</feature>
<dbReference type="PIRSF" id="PIRSF016184">
    <property type="entry name" value="PhzC_PhzF"/>
    <property type="match status" value="1"/>
</dbReference>
<evidence type="ECO:0000256" key="1">
    <source>
        <dbReference type="ARBA" id="ARBA00008270"/>
    </source>
</evidence>
<evidence type="ECO:0000313" key="5">
    <source>
        <dbReference type="Proteomes" id="UP000644693"/>
    </source>
</evidence>
<proteinExistence type="inferred from homology"/>
<evidence type="ECO:0000256" key="3">
    <source>
        <dbReference type="PIRSR" id="PIRSR016184-1"/>
    </source>
</evidence>